<keyword evidence="7" id="KW-1185">Reference proteome</keyword>
<dbReference type="SMART" id="SM00534">
    <property type="entry name" value="MUTSac"/>
    <property type="match status" value="1"/>
</dbReference>
<dbReference type="Proteomes" id="UP001529275">
    <property type="component" value="Unassembled WGS sequence"/>
</dbReference>
<evidence type="ECO:0000313" key="6">
    <source>
        <dbReference type="EMBL" id="MDM8195422.1"/>
    </source>
</evidence>
<dbReference type="EMBL" id="JAUDCK010000008">
    <property type="protein sequence ID" value="MDM8195422.1"/>
    <property type="molecule type" value="Genomic_DNA"/>
</dbReference>
<evidence type="ECO:0000313" key="7">
    <source>
        <dbReference type="Proteomes" id="UP001529275"/>
    </source>
</evidence>
<evidence type="ECO:0000256" key="4">
    <source>
        <dbReference type="SAM" id="Phobius"/>
    </source>
</evidence>
<keyword evidence="1" id="KW-0547">Nucleotide-binding</keyword>
<keyword evidence="4" id="KW-1133">Transmembrane helix</keyword>
<dbReference type="SUPFAM" id="SSF52540">
    <property type="entry name" value="P-loop containing nucleoside triphosphate hydrolases"/>
    <property type="match status" value="1"/>
</dbReference>
<sequence>MMIFWVAILLILIVIMVLKGLWNVFMHKRLVQLFPYQLEKDEIEWNEEYAETLKEKAISKQEIDDFQLLKVLQKCDFTYTNIGREYMYGRMLSKQCDHRLLEMMVQRYQNPQILSDTLYQLYQLSKEYDACLGLFQHSQVFSLWEKRLIMCLGFCPIVFIIMCFFLGELIFLPLCIYAALMILLNTYYSQRTKTIVTETMSYCFMIEALSHLVKHRVFPEEDIQKLKPMLKKAKTYTVLARVIYKISKIDVFYFTQTIQSFFMLSLHQYLILLKHQEDMESYMLTFYEYLGTADVALSVRLVRERYVTCLPELIQDKQLSFVEAYHPLISNPVKNSFSTTRSCMITGSNASGKSTFLKMIGINMLMAKTLHTCFADEWKCYHYTIHSAIHMKDDLTSGDSYYVKEIKTLKAMIDDVKEKDCMIFIDEILRGTNEKERVMISQAILTYLFQSSSLILVTTHDLSLVEKFPWIDQYCFRDAIVNNQLSCDYKIHQGRCTVGNAIALLEIYGYDADIINAIRKPN</sequence>
<evidence type="ECO:0000256" key="1">
    <source>
        <dbReference type="ARBA" id="ARBA00022741"/>
    </source>
</evidence>
<dbReference type="RefSeq" id="WP_289527371.1">
    <property type="nucleotide sequence ID" value="NZ_JAUDCK010000008.1"/>
</dbReference>
<feature type="transmembrane region" description="Helical" evidence="4">
    <location>
        <begin position="151"/>
        <end position="184"/>
    </location>
</feature>
<evidence type="ECO:0000256" key="3">
    <source>
        <dbReference type="ARBA" id="ARBA00023125"/>
    </source>
</evidence>
<feature type="transmembrane region" description="Helical" evidence="4">
    <location>
        <begin position="6"/>
        <end position="25"/>
    </location>
</feature>
<keyword evidence="3" id="KW-0238">DNA-binding</keyword>
<dbReference type="InterPro" id="IPR045076">
    <property type="entry name" value="MutS"/>
</dbReference>
<evidence type="ECO:0000256" key="2">
    <source>
        <dbReference type="ARBA" id="ARBA00022840"/>
    </source>
</evidence>
<dbReference type="InterPro" id="IPR027417">
    <property type="entry name" value="P-loop_NTPase"/>
</dbReference>
<keyword evidence="2" id="KW-0067">ATP-binding</keyword>
<dbReference type="Gene3D" id="3.40.50.300">
    <property type="entry name" value="P-loop containing nucleotide triphosphate hydrolases"/>
    <property type="match status" value="1"/>
</dbReference>
<comment type="caution">
    <text evidence="6">The sequence shown here is derived from an EMBL/GenBank/DDBJ whole genome shotgun (WGS) entry which is preliminary data.</text>
</comment>
<dbReference type="Pfam" id="PF00488">
    <property type="entry name" value="MutS_V"/>
    <property type="match status" value="1"/>
</dbReference>
<dbReference type="PANTHER" id="PTHR11361">
    <property type="entry name" value="DNA MISMATCH REPAIR PROTEIN MUTS FAMILY MEMBER"/>
    <property type="match status" value="1"/>
</dbReference>
<reference evidence="7" key="1">
    <citation type="submission" date="2023-06" db="EMBL/GenBank/DDBJ databases">
        <title>Identification and characterization of horizontal gene transfer across gut microbiota members of farm animals based on homology search.</title>
        <authorList>
            <person name="Zeman M."/>
            <person name="Kubasova T."/>
            <person name="Jahodarova E."/>
            <person name="Nykrynova M."/>
            <person name="Rychlik I."/>
        </authorList>
    </citation>
    <scope>NUCLEOTIDE SEQUENCE [LARGE SCALE GENOMIC DNA]</scope>
    <source>
        <strain evidence="7">ET341</strain>
    </source>
</reference>
<protein>
    <recommendedName>
        <fullName evidence="5">DNA mismatch repair proteins mutS family domain-containing protein</fullName>
    </recommendedName>
</protein>
<dbReference type="InterPro" id="IPR000432">
    <property type="entry name" value="DNA_mismatch_repair_MutS_C"/>
</dbReference>
<organism evidence="6 7">
    <name type="scientific">Massilimicrobiota timonensis</name>
    <dbReference type="NCBI Taxonomy" id="1776392"/>
    <lineage>
        <taxon>Bacteria</taxon>
        <taxon>Bacillati</taxon>
        <taxon>Bacillota</taxon>
        <taxon>Erysipelotrichia</taxon>
        <taxon>Erysipelotrichales</taxon>
        <taxon>Erysipelotrichaceae</taxon>
        <taxon>Massilimicrobiota</taxon>
    </lineage>
</organism>
<proteinExistence type="predicted"/>
<accession>A0ABT7UHM0</accession>
<evidence type="ECO:0000259" key="5">
    <source>
        <dbReference type="SMART" id="SM00534"/>
    </source>
</evidence>
<keyword evidence="4" id="KW-0812">Transmembrane</keyword>
<keyword evidence="4" id="KW-0472">Membrane</keyword>
<feature type="domain" description="DNA mismatch repair proteins mutS family" evidence="5">
    <location>
        <begin position="340"/>
        <end position="522"/>
    </location>
</feature>
<gene>
    <name evidence="6" type="ORF">QUV98_03705</name>
</gene>
<dbReference type="PANTHER" id="PTHR11361:SF152">
    <property type="entry name" value="DNA MISMATCH REPAIR PROTEIN"/>
    <property type="match status" value="1"/>
</dbReference>
<name>A0ABT7UHM0_9FIRM</name>